<dbReference type="FunFam" id="3.40.250.10:FF:000021">
    <property type="entry name" value="M-phase inducer phosphatase cdc-25.2"/>
    <property type="match status" value="1"/>
</dbReference>
<dbReference type="AlphaFoldDB" id="A0AAV5QMN6"/>
<evidence type="ECO:0000256" key="2">
    <source>
        <dbReference type="ARBA" id="ARBA00013064"/>
    </source>
</evidence>
<dbReference type="InterPro" id="IPR036873">
    <property type="entry name" value="Rhodanese-like_dom_sf"/>
</dbReference>
<evidence type="ECO:0000256" key="7">
    <source>
        <dbReference type="ARBA" id="ARBA00023306"/>
    </source>
</evidence>
<dbReference type="EC" id="3.1.3.48" evidence="2 10"/>
<feature type="region of interest" description="Disordered" evidence="11">
    <location>
        <begin position="1"/>
        <end position="60"/>
    </location>
</feature>
<sequence length="572" mass="64488">MVAPSPFSKQAQQSRSRSEDDRKPSPGKSKLVHKVSNPSFISKAPGHSRSNSFQKKTIRRTKSTLLSSSSNYNNSNSSTLNFNFDGLHLNSNFKFSFAKKNTNEDSNNSDQQPKISSFSKNLMSQLDTFGVPTPLANKTQNQNFLDDIDSPCKREMDSPLARNPLKKKVRRFRSMYYDPNEVSGNGCMNSKSLSNTPIEDEFMIDDSYLKKSKIATFNVKDDTIPRISVDTLVCLLDGEYSSSFEKITIIDCRFEYEYQGGHINGSLNISSQTQLEETFLTNLTKTVDTNGNQRNLMVFHCEFSSYRGPFMALHLRQCDRIINKENYPNLNFPNIVVLEGGYKSFFNLHSSRCYPQCYVEMNDDKHKVACERELDRFRKDRKKILTKASSFHFGSSNNESSSSLTTTFSSSCSTVHSNPTINNDTDSLCSNTSPVLESTASFVSNSSTRTLLNRHRRHNTMVLNNVFSSFETNMISEEDFQFPPDPPSFPKPLELQKSFADILDERCKKSSGSMVETSGGASFTSSDDELGIKAFSKYLETSDSDSDTELVSFPRVLQGLDIAIDSPTIRRK</sequence>
<organism evidence="13 14">
    <name type="scientific">Saccharomycopsis crataegensis</name>
    <dbReference type="NCBI Taxonomy" id="43959"/>
    <lineage>
        <taxon>Eukaryota</taxon>
        <taxon>Fungi</taxon>
        <taxon>Dikarya</taxon>
        <taxon>Ascomycota</taxon>
        <taxon>Saccharomycotina</taxon>
        <taxon>Saccharomycetes</taxon>
        <taxon>Saccharomycopsidaceae</taxon>
        <taxon>Saccharomycopsis</taxon>
    </lineage>
</organism>
<comment type="caution">
    <text evidence="13">The sequence shown here is derived from an EMBL/GenBank/DDBJ whole genome shotgun (WGS) entry which is preliminary data.</text>
</comment>
<evidence type="ECO:0000313" key="14">
    <source>
        <dbReference type="Proteomes" id="UP001360560"/>
    </source>
</evidence>
<dbReference type="PROSITE" id="PS50206">
    <property type="entry name" value="RHODANESE_3"/>
    <property type="match status" value="1"/>
</dbReference>
<dbReference type="GO" id="GO:0005634">
    <property type="term" value="C:nucleus"/>
    <property type="evidence" value="ECO:0007669"/>
    <property type="project" value="TreeGrafter"/>
</dbReference>
<evidence type="ECO:0000256" key="4">
    <source>
        <dbReference type="ARBA" id="ARBA00022776"/>
    </source>
</evidence>
<dbReference type="PRINTS" id="PR00716">
    <property type="entry name" value="MPIPHPHTASE"/>
</dbReference>
<dbReference type="PANTHER" id="PTHR10828:SF17">
    <property type="entry name" value="PROTEIN-TYROSINE-PHOSPHATASE"/>
    <property type="match status" value="1"/>
</dbReference>
<evidence type="ECO:0000313" key="13">
    <source>
        <dbReference type="EMBL" id="GMM36220.1"/>
    </source>
</evidence>
<gene>
    <name evidence="13" type="ORF">DASC09_035450</name>
</gene>
<evidence type="ECO:0000256" key="5">
    <source>
        <dbReference type="ARBA" id="ARBA00022801"/>
    </source>
</evidence>
<comment type="function">
    <text evidence="10">Tyrosine protein phosphatase which functions as a dosage-dependent inducer of mitotic progression.</text>
</comment>
<comment type="similarity">
    <text evidence="1 10">Belongs to the MPI phosphatase family.</text>
</comment>
<dbReference type="Proteomes" id="UP001360560">
    <property type="component" value="Unassembled WGS sequence"/>
</dbReference>
<dbReference type="SUPFAM" id="SSF52821">
    <property type="entry name" value="Rhodanese/Cell cycle control phosphatase"/>
    <property type="match status" value="1"/>
</dbReference>
<keyword evidence="4 10" id="KW-0498">Mitosis</keyword>
<keyword evidence="5 10" id="KW-0378">Hydrolase</keyword>
<keyword evidence="14" id="KW-1185">Reference proteome</keyword>
<evidence type="ECO:0000256" key="10">
    <source>
        <dbReference type="RuleBase" id="RU368028"/>
    </source>
</evidence>
<dbReference type="Gene3D" id="3.40.250.10">
    <property type="entry name" value="Rhodanese-like domain"/>
    <property type="match status" value="1"/>
</dbReference>
<dbReference type="GO" id="GO:0005737">
    <property type="term" value="C:cytoplasm"/>
    <property type="evidence" value="ECO:0007669"/>
    <property type="project" value="TreeGrafter"/>
</dbReference>
<comment type="catalytic activity">
    <reaction evidence="8 10">
        <text>O-phospho-L-tyrosyl-[protein] + H2O = L-tyrosyl-[protein] + phosphate</text>
        <dbReference type="Rhea" id="RHEA:10684"/>
        <dbReference type="Rhea" id="RHEA-COMP:10136"/>
        <dbReference type="Rhea" id="RHEA-COMP:20101"/>
        <dbReference type="ChEBI" id="CHEBI:15377"/>
        <dbReference type="ChEBI" id="CHEBI:43474"/>
        <dbReference type="ChEBI" id="CHEBI:46858"/>
        <dbReference type="ChEBI" id="CHEBI:61978"/>
        <dbReference type="EC" id="3.1.3.48"/>
    </reaction>
</comment>
<evidence type="ECO:0000256" key="3">
    <source>
        <dbReference type="ARBA" id="ARBA00022618"/>
    </source>
</evidence>
<keyword evidence="3 10" id="KW-0132">Cell division</keyword>
<keyword evidence="6 10" id="KW-0904">Protein phosphatase</keyword>
<dbReference type="GO" id="GO:0000086">
    <property type="term" value="P:G2/M transition of mitotic cell cycle"/>
    <property type="evidence" value="ECO:0007669"/>
    <property type="project" value="TreeGrafter"/>
</dbReference>
<reference evidence="13 14" key="1">
    <citation type="journal article" date="2023" name="Elife">
        <title>Identification of key yeast species and microbe-microbe interactions impacting larval growth of Drosophila in the wild.</title>
        <authorList>
            <person name="Mure A."/>
            <person name="Sugiura Y."/>
            <person name="Maeda R."/>
            <person name="Honda K."/>
            <person name="Sakurai N."/>
            <person name="Takahashi Y."/>
            <person name="Watada M."/>
            <person name="Katoh T."/>
            <person name="Gotoh A."/>
            <person name="Gotoh Y."/>
            <person name="Taniguchi I."/>
            <person name="Nakamura K."/>
            <person name="Hayashi T."/>
            <person name="Katayama T."/>
            <person name="Uemura T."/>
            <person name="Hattori Y."/>
        </authorList>
    </citation>
    <scope>NUCLEOTIDE SEQUENCE [LARGE SCALE GENOMIC DNA]</scope>
    <source>
        <strain evidence="13 14">SC-9</strain>
    </source>
</reference>
<dbReference type="CDD" id="cd01530">
    <property type="entry name" value="Cdc25"/>
    <property type="match status" value="1"/>
</dbReference>
<dbReference type="GO" id="GO:0051301">
    <property type="term" value="P:cell division"/>
    <property type="evidence" value="ECO:0007669"/>
    <property type="project" value="UniProtKB-UniRule"/>
</dbReference>
<dbReference type="GO" id="GO:0110032">
    <property type="term" value="P:positive regulation of G2/MI transition of meiotic cell cycle"/>
    <property type="evidence" value="ECO:0007669"/>
    <property type="project" value="TreeGrafter"/>
</dbReference>
<accession>A0AAV5QMN6</accession>
<dbReference type="Pfam" id="PF00581">
    <property type="entry name" value="Rhodanese"/>
    <property type="match status" value="1"/>
</dbReference>
<feature type="region of interest" description="Disordered" evidence="11">
    <location>
        <begin position="129"/>
        <end position="160"/>
    </location>
</feature>
<evidence type="ECO:0000256" key="9">
    <source>
        <dbReference type="ARBA" id="ARBA00067190"/>
    </source>
</evidence>
<dbReference type="GeneID" id="90074195"/>
<protein>
    <recommendedName>
        <fullName evidence="9 10">M-phase inducer phosphatase</fullName>
        <ecNumber evidence="2 10">3.1.3.48</ecNumber>
    </recommendedName>
</protein>
<evidence type="ECO:0000259" key="12">
    <source>
        <dbReference type="PROSITE" id="PS50206"/>
    </source>
</evidence>
<dbReference type="EMBL" id="BTFZ01000011">
    <property type="protein sequence ID" value="GMM36220.1"/>
    <property type="molecule type" value="Genomic_DNA"/>
</dbReference>
<dbReference type="PANTHER" id="PTHR10828">
    <property type="entry name" value="M-PHASE INDUCER PHOSPHATASE DUAL SPECIFICITY PHOSPHATASE CDC25"/>
    <property type="match status" value="1"/>
</dbReference>
<feature type="domain" description="Rhodanese" evidence="12">
    <location>
        <begin position="243"/>
        <end position="354"/>
    </location>
</feature>
<name>A0AAV5QMN6_9ASCO</name>
<evidence type="ECO:0000256" key="11">
    <source>
        <dbReference type="SAM" id="MobiDB-lite"/>
    </source>
</evidence>
<keyword evidence="7 10" id="KW-0131">Cell cycle</keyword>
<evidence type="ECO:0000256" key="8">
    <source>
        <dbReference type="ARBA" id="ARBA00051722"/>
    </source>
</evidence>
<dbReference type="SMART" id="SM00450">
    <property type="entry name" value="RHOD"/>
    <property type="match status" value="1"/>
</dbReference>
<dbReference type="InterPro" id="IPR001763">
    <property type="entry name" value="Rhodanese-like_dom"/>
</dbReference>
<dbReference type="InterPro" id="IPR000751">
    <property type="entry name" value="MPI_Phosphatase"/>
</dbReference>
<proteinExistence type="inferred from homology"/>
<evidence type="ECO:0000256" key="6">
    <source>
        <dbReference type="ARBA" id="ARBA00022912"/>
    </source>
</evidence>
<dbReference type="GO" id="GO:0004725">
    <property type="term" value="F:protein tyrosine phosphatase activity"/>
    <property type="evidence" value="ECO:0007669"/>
    <property type="project" value="UniProtKB-UniRule"/>
</dbReference>
<dbReference type="RefSeq" id="XP_064853216.1">
    <property type="nucleotide sequence ID" value="XM_064997144.1"/>
</dbReference>
<evidence type="ECO:0000256" key="1">
    <source>
        <dbReference type="ARBA" id="ARBA00011065"/>
    </source>
</evidence>
<dbReference type="GO" id="GO:0010971">
    <property type="term" value="P:positive regulation of G2/M transition of mitotic cell cycle"/>
    <property type="evidence" value="ECO:0007669"/>
    <property type="project" value="TreeGrafter"/>
</dbReference>